<sequence length="165" mass="18861">MWFKLFKVPLTDKSITYFFAIQTMFGFPQNFTSNLIGVASGMIASSSVLGLSSLNFPRKVRAISKRIFLPLLQSQPPNTSYRQYLERQQRRGHNLYMNDNPMAAFQQQINHNITQMNQPPVVQPQVVQPSEDNIETLVSMGFPRERAIQVLQRTNNNLNEAASII</sequence>
<dbReference type="SMART" id="SM00165">
    <property type="entry name" value="UBA"/>
    <property type="match status" value="1"/>
</dbReference>
<dbReference type="eggNOG" id="KOG4463">
    <property type="taxonomic scope" value="Eukaryota"/>
</dbReference>
<keyword evidence="1" id="KW-0812">Transmembrane</keyword>
<dbReference type="SUPFAM" id="SSF46934">
    <property type="entry name" value="UBA-like"/>
    <property type="match status" value="1"/>
</dbReference>
<dbReference type="Gene3D" id="1.10.8.10">
    <property type="entry name" value="DNA helicase RuvA subunit, C-terminal domain"/>
    <property type="match status" value="1"/>
</dbReference>
<dbReference type="KEGG" id="dpp:DICPUDRAFT_41918"/>
<evidence type="ECO:0000259" key="2">
    <source>
        <dbReference type="PROSITE" id="PS50030"/>
    </source>
</evidence>
<keyword evidence="1" id="KW-1133">Transmembrane helix</keyword>
<accession>F1A136</accession>
<dbReference type="Proteomes" id="UP000001064">
    <property type="component" value="Unassembled WGS sequence"/>
</dbReference>
<feature type="transmembrane region" description="Helical" evidence="1">
    <location>
        <begin position="35"/>
        <end position="56"/>
    </location>
</feature>
<keyword evidence="1" id="KW-0472">Membrane</keyword>
<dbReference type="PROSITE" id="PS50030">
    <property type="entry name" value="UBA"/>
    <property type="match status" value="1"/>
</dbReference>
<dbReference type="FunCoup" id="F1A136">
    <property type="interactions" value="18"/>
</dbReference>
<dbReference type="VEuPathDB" id="AmoebaDB:DICPUDRAFT_41918"/>
<dbReference type="InterPro" id="IPR015940">
    <property type="entry name" value="UBA"/>
</dbReference>
<evidence type="ECO:0000313" key="3">
    <source>
        <dbReference type="EMBL" id="EGC30090.1"/>
    </source>
</evidence>
<dbReference type="EMBL" id="GL871359">
    <property type="protein sequence ID" value="EGC30090.1"/>
    <property type="molecule type" value="Genomic_DNA"/>
</dbReference>
<dbReference type="RefSeq" id="XP_003293377.1">
    <property type="nucleotide sequence ID" value="XM_003293329.1"/>
</dbReference>
<evidence type="ECO:0000313" key="4">
    <source>
        <dbReference type="Proteomes" id="UP000001064"/>
    </source>
</evidence>
<protein>
    <recommendedName>
        <fullName evidence="2">UBA domain-containing protein</fullName>
    </recommendedName>
</protein>
<dbReference type="STRING" id="5786.F1A136"/>
<dbReference type="CDD" id="cd14387">
    <property type="entry name" value="UBA2_UBP13"/>
    <property type="match status" value="1"/>
</dbReference>
<dbReference type="InterPro" id="IPR009060">
    <property type="entry name" value="UBA-like_sf"/>
</dbReference>
<evidence type="ECO:0000256" key="1">
    <source>
        <dbReference type="SAM" id="Phobius"/>
    </source>
</evidence>
<keyword evidence="4" id="KW-1185">Reference proteome</keyword>
<proteinExistence type="predicted"/>
<feature type="domain" description="UBA" evidence="2">
    <location>
        <begin position="128"/>
        <end position="165"/>
    </location>
</feature>
<name>F1A136_DICPU</name>
<dbReference type="OMA" id="KSITYFF"/>
<gene>
    <name evidence="3" type="ORF">DICPUDRAFT_41918</name>
</gene>
<dbReference type="Pfam" id="PF00627">
    <property type="entry name" value="UBA"/>
    <property type="match status" value="1"/>
</dbReference>
<dbReference type="GeneID" id="10511230"/>
<reference evidence="4" key="1">
    <citation type="journal article" date="2011" name="Genome Biol.">
        <title>Comparative genomics of the social amoebae Dictyostelium discoideum and Dictyostelium purpureum.</title>
        <authorList>
            <consortium name="US DOE Joint Genome Institute (JGI-PGF)"/>
            <person name="Sucgang R."/>
            <person name="Kuo A."/>
            <person name="Tian X."/>
            <person name="Salerno W."/>
            <person name="Parikh A."/>
            <person name="Feasley C.L."/>
            <person name="Dalin E."/>
            <person name="Tu H."/>
            <person name="Huang E."/>
            <person name="Barry K."/>
            <person name="Lindquist E."/>
            <person name="Shapiro H."/>
            <person name="Bruce D."/>
            <person name="Schmutz J."/>
            <person name="Salamov A."/>
            <person name="Fey P."/>
            <person name="Gaudet P."/>
            <person name="Anjard C."/>
            <person name="Babu M.M."/>
            <person name="Basu S."/>
            <person name="Bushmanova Y."/>
            <person name="van der Wel H."/>
            <person name="Katoh-Kurasawa M."/>
            <person name="Dinh C."/>
            <person name="Coutinho P.M."/>
            <person name="Saito T."/>
            <person name="Elias M."/>
            <person name="Schaap P."/>
            <person name="Kay R.R."/>
            <person name="Henrissat B."/>
            <person name="Eichinger L."/>
            <person name="Rivero F."/>
            <person name="Putnam N.H."/>
            <person name="West C.M."/>
            <person name="Loomis W.F."/>
            <person name="Chisholm R.L."/>
            <person name="Shaulsky G."/>
            <person name="Strassmann J.E."/>
            <person name="Queller D.C."/>
            <person name="Kuspa A."/>
            <person name="Grigoriev I.V."/>
        </authorList>
    </citation>
    <scope>NUCLEOTIDE SEQUENCE [LARGE SCALE GENOMIC DNA]</scope>
    <source>
        <strain evidence="4">QSDP1</strain>
    </source>
</reference>
<organism evidence="3 4">
    <name type="scientific">Dictyostelium purpureum</name>
    <name type="common">Slime mold</name>
    <dbReference type="NCBI Taxonomy" id="5786"/>
    <lineage>
        <taxon>Eukaryota</taxon>
        <taxon>Amoebozoa</taxon>
        <taxon>Evosea</taxon>
        <taxon>Eumycetozoa</taxon>
        <taxon>Dictyostelia</taxon>
        <taxon>Dictyosteliales</taxon>
        <taxon>Dictyosteliaceae</taxon>
        <taxon>Dictyostelium</taxon>
    </lineage>
</organism>
<dbReference type="AlphaFoldDB" id="F1A136"/>
<dbReference type="InParanoid" id="F1A136"/>
<dbReference type="OrthoDB" id="20614at2759"/>